<feature type="region of interest" description="Disordered" evidence="1">
    <location>
        <begin position="124"/>
        <end position="186"/>
    </location>
</feature>
<feature type="region of interest" description="Disordered" evidence="1">
    <location>
        <begin position="70"/>
        <end position="96"/>
    </location>
</feature>
<evidence type="ECO:0008006" key="4">
    <source>
        <dbReference type="Google" id="ProtNLM"/>
    </source>
</evidence>
<reference evidence="2" key="3">
    <citation type="submission" date="2015-04" db="UniProtKB">
        <authorList>
            <consortium name="EnsemblPlants"/>
        </authorList>
    </citation>
    <scope>IDENTIFICATION</scope>
</reference>
<proteinExistence type="predicted"/>
<name>A0A0D9VEM5_9ORYZ</name>
<reference evidence="2 3" key="1">
    <citation type="submission" date="2012-08" db="EMBL/GenBank/DDBJ databases">
        <title>Oryza genome evolution.</title>
        <authorList>
            <person name="Wing R.A."/>
        </authorList>
    </citation>
    <scope>NUCLEOTIDE SEQUENCE</scope>
</reference>
<reference evidence="3" key="2">
    <citation type="submission" date="2013-12" db="EMBL/GenBank/DDBJ databases">
        <authorList>
            <person name="Yu Y."/>
            <person name="Lee S."/>
            <person name="de Baynast K."/>
            <person name="Wissotski M."/>
            <person name="Liu L."/>
            <person name="Talag J."/>
            <person name="Goicoechea J."/>
            <person name="Angelova A."/>
            <person name="Jetty R."/>
            <person name="Kudrna D."/>
            <person name="Golser W."/>
            <person name="Rivera L."/>
            <person name="Zhang J."/>
            <person name="Wing R."/>
        </authorList>
    </citation>
    <scope>NUCLEOTIDE SEQUENCE</scope>
</reference>
<feature type="compositionally biased region" description="Pro residues" evidence="1">
    <location>
        <begin position="81"/>
        <end position="90"/>
    </location>
</feature>
<evidence type="ECO:0000256" key="1">
    <source>
        <dbReference type="SAM" id="MobiDB-lite"/>
    </source>
</evidence>
<dbReference type="AlphaFoldDB" id="A0A0D9VEM5"/>
<dbReference type="Proteomes" id="UP000032180">
    <property type="component" value="Chromosome 2"/>
</dbReference>
<feature type="compositionally biased region" description="Basic and acidic residues" evidence="1">
    <location>
        <begin position="10"/>
        <end position="39"/>
    </location>
</feature>
<evidence type="ECO:0000313" key="3">
    <source>
        <dbReference type="Proteomes" id="UP000032180"/>
    </source>
</evidence>
<sequence>MRRRRTPPRRHGETGGDVRRRRRRDEIRSSEKKKEKEKAPAPAPPRRVRSEIGEVSGSLRRITGDEILVAEGAATASSPSLPLPPPPPPLLSSHAILFNGGGGQGVGASSSALFHPTVTAAADDNLKSKPLPEAVAPAMPNSSKKRKTVSEFSPTATTTTSSKRTKTKPPCATRFAPIPLPPTSSYDEEAVASEKRKEELLTRFAGTIAKAQNMIGLGKDAAAEELIRREAERAKAREALQKVEDEARRTGGVCAETIRAEHLRELHITGDMEYAVSTAAPPWHSPVASLKRARLEMSLHYA</sequence>
<organism evidence="2 3">
    <name type="scientific">Leersia perrieri</name>
    <dbReference type="NCBI Taxonomy" id="77586"/>
    <lineage>
        <taxon>Eukaryota</taxon>
        <taxon>Viridiplantae</taxon>
        <taxon>Streptophyta</taxon>
        <taxon>Embryophyta</taxon>
        <taxon>Tracheophyta</taxon>
        <taxon>Spermatophyta</taxon>
        <taxon>Magnoliopsida</taxon>
        <taxon>Liliopsida</taxon>
        <taxon>Poales</taxon>
        <taxon>Poaceae</taxon>
        <taxon>BOP clade</taxon>
        <taxon>Oryzoideae</taxon>
        <taxon>Oryzeae</taxon>
        <taxon>Oryzinae</taxon>
        <taxon>Leersia</taxon>
    </lineage>
</organism>
<protein>
    <recommendedName>
        <fullName evidence="4">No apical meristem-associated C-terminal domain-containing protein</fullName>
    </recommendedName>
</protein>
<feature type="region of interest" description="Disordered" evidence="1">
    <location>
        <begin position="1"/>
        <end position="57"/>
    </location>
</feature>
<keyword evidence="3" id="KW-1185">Reference proteome</keyword>
<dbReference type="EnsemblPlants" id="LPERR02G09870.1">
    <property type="protein sequence ID" value="LPERR02G09870.1"/>
    <property type="gene ID" value="LPERR02G09870"/>
</dbReference>
<dbReference type="HOGENOM" id="CLU_750955_0_0_1"/>
<dbReference type="Gramene" id="LPERR02G09870.1">
    <property type="protein sequence ID" value="LPERR02G09870.1"/>
    <property type="gene ID" value="LPERR02G09870"/>
</dbReference>
<accession>A0A0D9VEM5</accession>
<feature type="compositionally biased region" description="Low complexity" evidence="1">
    <location>
        <begin position="153"/>
        <end position="162"/>
    </location>
</feature>
<evidence type="ECO:0000313" key="2">
    <source>
        <dbReference type="EnsemblPlants" id="LPERR02G09870.1"/>
    </source>
</evidence>